<keyword evidence="1" id="KW-0812">Transmembrane</keyword>
<accession>A0A484NUB8</accession>
<gene>
    <name evidence="2" type="ORF">CCAM_LOCUS45240</name>
</gene>
<dbReference type="AlphaFoldDB" id="A0A484NUB8"/>
<dbReference type="Proteomes" id="UP000595140">
    <property type="component" value="Unassembled WGS sequence"/>
</dbReference>
<keyword evidence="3" id="KW-1185">Reference proteome</keyword>
<proteinExistence type="predicted"/>
<evidence type="ECO:0000313" key="2">
    <source>
        <dbReference type="EMBL" id="VFR03465.1"/>
    </source>
</evidence>
<protein>
    <submittedName>
        <fullName evidence="2">Uncharacterized protein</fullName>
    </submittedName>
</protein>
<dbReference type="EMBL" id="OOIL02006885">
    <property type="protein sequence ID" value="VFR03465.1"/>
    <property type="molecule type" value="Genomic_DNA"/>
</dbReference>
<name>A0A484NUB8_9ASTE</name>
<evidence type="ECO:0000256" key="1">
    <source>
        <dbReference type="SAM" id="Phobius"/>
    </source>
</evidence>
<feature type="transmembrane region" description="Helical" evidence="1">
    <location>
        <begin position="12"/>
        <end position="29"/>
    </location>
</feature>
<keyword evidence="1" id="KW-1133">Transmembrane helix</keyword>
<reference evidence="2 3" key="1">
    <citation type="submission" date="2018-04" db="EMBL/GenBank/DDBJ databases">
        <authorList>
            <person name="Vogel A."/>
        </authorList>
    </citation>
    <scope>NUCLEOTIDE SEQUENCE [LARGE SCALE GENOMIC DNA]</scope>
</reference>
<evidence type="ECO:0000313" key="3">
    <source>
        <dbReference type="Proteomes" id="UP000595140"/>
    </source>
</evidence>
<keyword evidence="1" id="KW-0472">Membrane</keyword>
<sequence>MAGELRYCCSFIAVFCGLVIASAVLIAITDRKNKRAARKVPLPQYTVTGAALSPNATLSGNLLTGDFVFTLRAHNPYQNTNNKTIFYGNTTEVTLGCRRFTPFRITNAPPSSLGLLLPLMGPASLPPGNDSPDIALELHVRNMAFPDDDGSGKTSCDMALAVSFHAAFREEEVESKRRQASVRCSPLTFTYETKNFTGDYVGACATSRVEIFVEGKEICTTR</sequence>
<organism evidence="2 3">
    <name type="scientific">Cuscuta campestris</name>
    <dbReference type="NCBI Taxonomy" id="132261"/>
    <lineage>
        <taxon>Eukaryota</taxon>
        <taxon>Viridiplantae</taxon>
        <taxon>Streptophyta</taxon>
        <taxon>Embryophyta</taxon>
        <taxon>Tracheophyta</taxon>
        <taxon>Spermatophyta</taxon>
        <taxon>Magnoliopsida</taxon>
        <taxon>eudicotyledons</taxon>
        <taxon>Gunneridae</taxon>
        <taxon>Pentapetalae</taxon>
        <taxon>asterids</taxon>
        <taxon>lamiids</taxon>
        <taxon>Solanales</taxon>
        <taxon>Convolvulaceae</taxon>
        <taxon>Cuscuteae</taxon>
        <taxon>Cuscuta</taxon>
        <taxon>Cuscuta subgen. Grammica</taxon>
        <taxon>Cuscuta sect. Cleistogrammica</taxon>
    </lineage>
</organism>
<dbReference type="OrthoDB" id="1328449at2759"/>